<evidence type="ECO:0000313" key="3">
    <source>
        <dbReference type="Proteomes" id="UP000314294"/>
    </source>
</evidence>
<dbReference type="Proteomes" id="UP000314294">
    <property type="component" value="Unassembled WGS sequence"/>
</dbReference>
<protein>
    <recommendedName>
        <fullName evidence="4">Secreted protein</fullName>
    </recommendedName>
</protein>
<organism evidence="2 3">
    <name type="scientific">Liparis tanakae</name>
    <name type="common">Tanaka's snailfish</name>
    <dbReference type="NCBI Taxonomy" id="230148"/>
    <lineage>
        <taxon>Eukaryota</taxon>
        <taxon>Metazoa</taxon>
        <taxon>Chordata</taxon>
        <taxon>Craniata</taxon>
        <taxon>Vertebrata</taxon>
        <taxon>Euteleostomi</taxon>
        <taxon>Actinopterygii</taxon>
        <taxon>Neopterygii</taxon>
        <taxon>Teleostei</taxon>
        <taxon>Neoteleostei</taxon>
        <taxon>Acanthomorphata</taxon>
        <taxon>Eupercaria</taxon>
        <taxon>Perciformes</taxon>
        <taxon>Cottioidei</taxon>
        <taxon>Cottales</taxon>
        <taxon>Liparidae</taxon>
        <taxon>Liparis</taxon>
    </lineage>
</organism>
<feature type="signal peptide" evidence="1">
    <location>
        <begin position="1"/>
        <end position="19"/>
    </location>
</feature>
<dbReference type="EMBL" id="SRLO01000352">
    <property type="protein sequence ID" value="TNN59586.1"/>
    <property type="molecule type" value="Genomic_DNA"/>
</dbReference>
<keyword evidence="1" id="KW-0732">Signal</keyword>
<sequence length="114" mass="12322">MLCQHGVFALAVMTRLCLLFLPIRDDVFESCPRYLCHRYGARYGASGELCGRRLNDIDCVVPPVSTRPEPGPLELGQSCGAIGGGGPTGQWAGVARQNTGEATVNARDRDERTE</sequence>
<evidence type="ECO:0000313" key="2">
    <source>
        <dbReference type="EMBL" id="TNN59586.1"/>
    </source>
</evidence>
<proteinExistence type="predicted"/>
<reference evidence="2 3" key="1">
    <citation type="submission" date="2019-03" db="EMBL/GenBank/DDBJ databases">
        <title>First draft genome of Liparis tanakae, snailfish: a comprehensive survey of snailfish specific genes.</title>
        <authorList>
            <person name="Kim W."/>
            <person name="Song I."/>
            <person name="Jeong J.-H."/>
            <person name="Kim D."/>
            <person name="Kim S."/>
            <person name="Ryu S."/>
            <person name="Song J.Y."/>
            <person name="Lee S.K."/>
        </authorList>
    </citation>
    <scope>NUCLEOTIDE SEQUENCE [LARGE SCALE GENOMIC DNA]</scope>
    <source>
        <tissue evidence="2">Muscle</tissue>
    </source>
</reference>
<evidence type="ECO:0008006" key="4">
    <source>
        <dbReference type="Google" id="ProtNLM"/>
    </source>
</evidence>
<feature type="chain" id="PRO_5021477401" description="Secreted protein" evidence="1">
    <location>
        <begin position="20"/>
        <end position="114"/>
    </location>
</feature>
<gene>
    <name evidence="2" type="ORF">EYF80_030158</name>
</gene>
<comment type="caution">
    <text evidence="2">The sequence shown here is derived from an EMBL/GenBank/DDBJ whole genome shotgun (WGS) entry which is preliminary data.</text>
</comment>
<keyword evidence="3" id="KW-1185">Reference proteome</keyword>
<accession>A0A4Z2H1E6</accession>
<name>A0A4Z2H1E6_9TELE</name>
<evidence type="ECO:0000256" key="1">
    <source>
        <dbReference type="SAM" id="SignalP"/>
    </source>
</evidence>
<dbReference type="AlphaFoldDB" id="A0A4Z2H1E6"/>